<evidence type="ECO:0000256" key="3">
    <source>
        <dbReference type="ARBA" id="ARBA00022679"/>
    </source>
</evidence>
<dbReference type="Proteomes" id="UP000322981">
    <property type="component" value="Unassembled WGS sequence"/>
</dbReference>
<keyword evidence="6" id="KW-1185">Reference proteome</keyword>
<feature type="domain" description="Glycosyltransferase subfamily 4-like N-terminal" evidence="4">
    <location>
        <begin position="83"/>
        <end position="158"/>
    </location>
</feature>
<evidence type="ECO:0000313" key="6">
    <source>
        <dbReference type="Proteomes" id="UP000322981"/>
    </source>
</evidence>
<protein>
    <submittedName>
        <fullName evidence="5">Glycosyltransferase family 4 protein</fullName>
    </submittedName>
</protein>
<sequence>MSCTAHLFVAGALAQRTGGYLYDARMVRGLQGLGWTLQVHELPGTYPLPDADDLGIFRQRLQSLPDGTLAVVDGLAGGAQPALLHAQAARLRLVALVHHPLGDETGLPAPERRRLLQLEADGLRAPRGVIVTSGFSADRLDALGVRRPRVRIVEPGVDQPPPRQGPSQVRAADAGPRLLCVGSLTPRKGQDLLIEALAGLRARPWQAWLVGSRTRNPGFAAALARRLRELGLSRRIVLTGELPAVELAAHLRQADLFVLPSWYEGYGMALTEALVHGLPVISTTGGAIPHTLPGDAGLLVPPGDIAALGQALRVFLDHPDRRRHAAERALAHAATLPDWPTQARRFADALTELGALNPLPRRRTEDAD</sequence>
<dbReference type="RefSeq" id="WP_150094111.1">
    <property type="nucleotide sequence ID" value="NZ_VWXX01000027.1"/>
</dbReference>
<gene>
    <name evidence="5" type="ORF">F2Q65_14440</name>
</gene>
<comment type="similarity">
    <text evidence="1">Belongs to the glycosyltransferase group 1 family. Glycosyltransferase 4 subfamily.</text>
</comment>
<name>A0A5M8FL06_9GAMM</name>
<dbReference type="Gene3D" id="3.40.50.2000">
    <property type="entry name" value="Glycogen Phosphorylase B"/>
    <property type="match status" value="2"/>
</dbReference>
<dbReference type="Pfam" id="PF13692">
    <property type="entry name" value="Glyco_trans_1_4"/>
    <property type="match status" value="1"/>
</dbReference>
<dbReference type="CDD" id="cd03801">
    <property type="entry name" value="GT4_PimA-like"/>
    <property type="match status" value="1"/>
</dbReference>
<dbReference type="Pfam" id="PF13439">
    <property type="entry name" value="Glyco_transf_4"/>
    <property type="match status" value="1"/>
</dbReference>
<keyword evidence="2" id="KW-0328">Glycosyltransferase</keyword>
<dbReference type="GO" id="GO:0016757">
    <property type="term" value="F:glycosyltransferase activity"/>
    <property type="evidence" value="ECO:0007669"/>
    <property type="project" value="UniProtKB-KW"/>
</dbReference>
<reference evidence="5 6" key="1">
    <citation type="submission" date="2019-09" db="EMBL/GenBank/DDBJ databases">
        <title>Whole-genome sequence of the purple sulfur bacterium Thiohalocapsa marina DSM 19078.</title>
        <authorList>
            <person name="Kyndt J.A."/>
            <person name="Meyer T.E."/>
        </authorList>
    </citation>
    <scope>NUCLEOTIDE SEQUENCE [LARGE SCALE GENOMIC DNA]</scope>
    <source>
        <strain evidence="5 6">DSM 19078</strain>
    </source>
</reference>
<comment type="caution">
    <text evidence="5">The sequence shown here is derived from an EMBL/GenBank/DDBJ whole genome shotgun (WGS) entry which is preliminary data.</text>
</comment>
<evidence type="ECO:0000256" key="2">
    <source>
        <dbReference type="ARBA" id="ARBA00022676"/>
    </source>
</evidence>
<keyword evidence="3 5" id="KW-0808">Transferase</keyword>
<organism evidence="5 6">
    <name type="scientific">Thiohalocapsa marina</name>
    <dbReference type="NCBI Taxonomy" id="424902"/>
    <lineage>
        <taxon>Bacteria</taxon>
        <taxon>Pseudomonadati</taxon>
        <taxon>Pseudomonadota</taxon>
        <taxon>Gammaproteobacteria</taxon>
        <taxon>Chromatiales</taxon>
        <taxon>Chromatiaceae</taxon>
        <taxon>Thiohalocapsa</taxon>
    </lineage>
</organism>
<dbReference type="EMBL" id="VWXX01000027">
    <property type="protein sequence ID" value="KAA6183851.1"/>
    <property type="molecule type" value="Genomic_DNA"/>
</dbReference>
<accession>A0A5M8FL06</accession>
<evidence type="ECO:0000256" key="1">
    <source>
        <dbReference type="ARBA" id="ARBA00009481"/>
    </source>
</evidence>
<evidence type="ECO:0000313" key="5">
    <source>
        <dbReference type="EMBL" id="KAA6183851.1"/>
    </source>
</evidence>
<proteinExistence type="inferred from homology"/>
<dbReference type="AlphaFoldDB" id="A0A5M8FL06"/>
<dbReference type="PANTHER" id="PTHR12526">
    <property type="entry name" value="GLYCOSYLTRANSFERASE"/>
    <property type="match status" value="1"/>
</dbReference>
<dbReference type="InterPro" id="IPR028098">
    <property type="entry name" value="Glyco_trans_4-like_N"/>
</dbReference>
<dbReference type="OrthoDB" id="4611853at2"/>
<dbReference type="PANTHER" id="PTHR12526:SF640">
    <property type="entry name" value="COLANIC ACID BIOSYNTHESIS GLYCOSYLTRANSFERASE WCAL-RELATED"/>
    <property type="match status" value="1"/>
</dbReference>
<dbReference type="SUPFAM" id="SSF53756">
    <property type="entry name" value="UDP-Glycosyltransferase/glycogen phosphorylase"/>
    <property type="match status" value="1"/>
</dbReference>
<evidence type="ECO:0000259" key="4">
    <source>
        <dbReference type="Pfam" id="PF13439"/>
    </source>
</evidence>